<dbReference type="EMBL" id="CACVAV010000309">
    <property type="protein sequence ID" value="CAA6820149.1"/>
    <property type="molecule type" value="Genomic_DNA"/>
</dbReference>
<evidence type="ECO:0000256" key="1">
    <source>
        <dbReference type="ARBA" id="ARBA00022729"/>
    </source>
</evidence>
<dbReference type="GO" id="GO:0042884">
    <property type="term" value="P:microcin transport"/>
    <property type="evidence" value="ECO:0007669"/>
    <property type="project" value="TreeGrafter"/>
</dbReference>
<dbReference type="Pfam" id="PF00496">
    <property type="entry name" value="SBP_bac_5"/>
    <property type="match status" value="1"/>
</dbReference>
<dbReference type="GO" id="GO:0015833">
    <property type="term" value="P:peptide transport"/>
    <property type="evidence" value="ECO:0007669"/>
    <property type="project" value="TreeGrafter"/>
</dbReference>
<dbReference type="Gene3D" id="3.10.105.10">
    <property type="entry name" value="Dipeptide-binding Protein, Domain 3"/>
    <property type="match status" value="1"/>
</dbReference>
<dbReference type="CDD" id="cd08497">
    <property type="entry name" value="MbnE-like"/>
    <property type="match status" value="1"/>
</dbReference>
<dbReference type="GO" id="GO:0030288">
    <property type="term" value="C:outer membrane-bounded periplasmic space"/>
    <property type="evidence" value="ECO:0007669"/>
    <property type="project" value="TreeGrafter"/>
</dbReference>
<organism evidence="4">
    <name type="scientific">uncultured Thiotrichaceae bacterium</name>
    <dbReference type="NCBI Taxonomy" id="298394"/>
    <lineage>
        <taxon>Bacteria</taxon>
        <taxon>Pseudomonadati</taxon>
        <taxon>Pseudomonadota</taxon>
        <taxon>Gammaproteobacteria</taxon>
        <taxon>Thiotrichales</taxon>
        <taxon>Thiotrichaceae</taxon>
        <taxon>environmental samples</taxon>
    </lineage>
</organism>
<protein>
    <submittedName>
        <fullName evidence="4">ABC transporter, periplasmic substrate-binding protein</fullName>
    </submittedName>
</protein>
<dbReference type="PANTHER" id="PTHR30290:SF64">
    <property type="entry name" value="ABC TRANSPORTER PERIPLASMIC BINDING PROTEIN"/>
    <property type="match status" value="1"/>
</dbReference>
<dbReference type="InterPro" id="IPR000914">
    <property type="entry name" value="SBP_5_dom"/>
</dbReference>
<gene>
    <name evidence="4" type="ORF">HELGO_WM52393</name>
</gene>
<dbReference type="PIRSF" id="PIRSF002741">
    <property type="entry name" value="MppA"/>
    <property type="match status" value="1"/>
</dbReference>
<feature type="chain" id="PRO_5028170621" evidence="2">
    <location>
        <begin position="43"/>
        <end position="635"/>
    </location>
</feature>
<dbReference type="AlphaFoldDB" id="A0A6S6U092"/>
<dbReference type="GO" id="GO:1904680">
    <property type="term" value="F:peptide transmembrane transporter activity"/>
    <property type="evidence" value="ECO:0007669"/>
    <property type="project" value="TreeGrafter"/>
</dbReference>
<dbReference type="Gene3D" id="3.40.190.10">
    <property type="entry name" value="Periplasmic binding protein-like II"/>
    <property type="match status" value="1"/>
</dbReference>
<dbReference type="InterPro" id="IPR039424">
    <property type="entry name" value="SBP_5"/>
</dbReference>
<dbReference type="PANTHER" id="PTHR30290">
    <property type="entry name" value="PERIPLASMIC BINDING COMPONENT OF ABC TRANSPORTER"/>
    <property type="match status" value="1"/>
</dbReference>
<proteinExistence type="predicted"/>
<dbReference type="SUPFAM" id="SSF53850">
    <property type="entry name" value="Periplasmic binding protein-like II"/>
    <property type="match status" value="1"/>
</dbReference>
<keyword evidence="1 2" id="KW-0732">Signal</keyword>
<feature type="domain" description="Solute-binding protein family 5" evidence="3">
    <location>
        <begin position="123"/>
        <end position="532"/>
    </location>
</feature>
<evidence type="ECO:0000259" key="3">
    <source>
        <dbReference type="Pfam" id="PF00496"/>
    </source>
</evidence>
<accession>A0A6S6U092</accession>
<dbReference type="GO" id="GO:0043190">
    <property type="term" value="C:ATP-binding cassette (ABC) transporter complex"/>
    <property type="evidence" value="ECO:0007669"/>
    <property type="project" value="InterPro"/>
</dbReference>
<feature type="signal peptide" evidence="2">
    <location>
        <begin position="1"/>
        <end position="42"/>
    </location>
</feature>
<evidence type="ECO:0000256" key="2">
    <source>
        <dbReference type="SAM" id="SignalP"/>
    </source>
</evidence>
<sequence>MKPIFHLTNVKRLHPQAWKSLTSAVMLAVTLVATLSLTPVQAADVEVIEATTISLRGKPHYPPDFKHFDYVNPEAPQGGRLIDWVSGTFDNFNSYATRGDSSRGSRALNDTLMVSSDDDLFGYYPLIAKKISYASDYSFITFYIDEKATFSDGKPIRPEDIKFSFNKLIEEGLPGLKAYYGYVEKVEVLDDNRVQFTLKEGERSRQKILQLCGLTVFPEHFWKDHRLDEPLKVVPVSSSAYIISDFEFGKFEVIKRLDNYWAKDNPARVGLLTLDEIKLDYYRDQTVAFEAFKAGKIDVWVENTAKRWASDYTFPAIKDGRVLKLEVPHQIPLRTQGFVFNINRPPFTDLKVRKALTYLMDFEWMNKNLFYGQYVRADSFFGNTEYKATGLPSEGELEFLNQIKDKIPASVFTEEFKLPVTDGNGNMRKNLRAALRLFKEAGWVVKDQKLVNAETGKQFEFEMLLVSPTMEKIALAFNKNLKKAGIKMDIRTVDSSQYQDRVTNYDYDVISSSYQNYPYPNALLWRQWHSDNLKSSWNRNGIDDPTIDWLMEEVLKYQEDKDADKLLALGHAIDRVLMHNYYLIPQWNISKFRIAHWDKFGKPAKTPKYSLGNGDDAGEYTSWWFDAAKADALNK</sequence>
<evidence type="ECO:0000313" key="4">
    <source>
        <dbReference type="EMBL" id="CAA6820149.1"/>
    </source>
</evidence>
<dbReference type="InterPro" id="IPR030678">
    <property type="entry name" value="Peptide/Ni-bd"/>
</dbReference>
<name>A0A6S6U092_9GAMM</name>
<reference evidence="4" key="1">
    <citation type="submission" date="2020-01" db="EMBL/GenBank/DDBJ databases">
        <authorList>
            <person name="Meier V. D."/>
            <person name="Meier V D."/>
        </authorList>
    </citation>
    <scope>NUCLEOTIDE SEQUENCE</scope>
    <source>
        <strain evidence="4">HLG_WM_MAG_08</strain>
    </source>
</reference>